<proteinExistence type="predicted"/>
<keyword evidence="2" id="KW-1185">Reference proteome</keyword>
<accession>A0A502G3E5</accession>
<evidence type="ECO:0000313" key="1">
    <source>
        <dbReference type="EMBL" id="TPG56369.1"/>
    </source>
</evidence>
<sequence length="73" mass="8079">MSTQLVFLRDRGWPCVSACVVVIRLRDRPGFAVGVQDPFLSGGVGRVWLYLRPARRRAAYLAAVHSIPIAEAI</sequence>
<dbReference type="RefSeq" id="WP_140847386.1">
    <property type="nucleotide sequence ID" value="NZ_RCZC01000001.1"/>
</dbReference>
<evidence type="ECO:0000313" key="2">
    <source>
        <dbReference type="Proteomes" id="UP000319931"/>
    </source>
</evidence>
<comment type="caution">
    <text evidence="1">The sequence shown here is derived from an EMBL/GenBank/DDBJ whole genome shotgun (WGS) entry which is preliminary data.</text>
</comment>
<reference evidence="1 2" key="1">
    <citation type="journal article" date="2019" name="Environ. Microbiol.">
        <title>Species interactions and distinct microbial communities in high Arctic permafrost affected cryosols are associated with the CH4 and CO2 gas fluxes.</title>
        <authorList>
            <person name="Altshuler I."/>
            <person name="Hamel J."/>
            <person name="Turney S."/>
            <person name="Magnuson E."/>
            <person name="Levesque R."/>
            <person name="Greer C."/>
            <person name="Whyte L.G."/>
        </authorList>
    </citation>
    <scope>NUCLEOTIDE SEQUENCE [LARGE SCALE GENOMIC DNA]</scope>
    <source>
        <strain evidence="1 2">E6.1</strain>
    </source>
</reference>
<dbReference type="EMBL" id="RCZC01000001">
    <property type="protein sequence ID" value="TPG56369.1"/>
    <property type="molecule type" value="Genomic_DNA"/>
</dbReference>
<protein>
    <submittedName>
        <fullName evidence="1">Uncharacterized protein</fullName>
    </submittedName>
</protein>
<dbReference type="AlphaFoldDB" id="A0A502G3E5"/>
<gene>
    <name evidence="1" type="ORF">EAH76_02085</name>
</gene>
<dbReference type="Proteomes" id="UP000319931">
    <property type="component" value="Unassembled WGS sequence"/>
</dbReference>
<name>A0A502G3E5_9SPHN</name>
<organism evidence="1 2">
    <name type="scientific">Sphingomonas glacialis</name>
    <dbReference type="NCBI Taxonomy" id="658225"/>
    <lineage>
        <taxon>Bacteria</taxon>
        <taxon>Pseudomonadati</taxon>
        <taxon>Pseudomonadota</taxon>
        <taxon>Alphaproteobacteria</taxon>
        <taxon>Sphingomonadales</taxon>
        <taxon>Sphingomonadaceae</taxon>
        <taxon>Sphingomonas</taxon>
    </lineage>
</organism>